<keyword evidence="5 9" id="KW-0812">Transmembrane</keyword>
<protein>
    <submittedName>
        <fullName evidence="10">Monovalent cation/H+ antiporter subunit F</fullName>
    </submittedName>
</protein>
<evidence type="ECO:0000256" key="8">
    <source>
        <dbReference type="PIRNR" id="PIRNR028784"/>
    </source>
</evidence>
<feature type="transmembrane region" description="Helical" evidence="9">
    <location>
        <begin position="60"/>
        <end position="82"/>
    </location>
</feature>
<feature type="transmembrane region" description="Helical" evidence="9">
    <location>
        <begin position="34"/>
        <end position="54"/>
    </location>
</feature>
<evidence type="ECO:0000256" key="7">
    <source>
        <dbReference type="ARBA" id="ARBA00023136"/>
    </source>
</evidence>
<dbReference type="PIRSF" id="PIRSF028784">
    <property type="entry name" value="MrpF"/>
    <property type="match status" value="1"/>
</dbReference>
<keyword evidence="3 8" id="KW-0813">Transport</keyword>
<evidence type="ECO:0000256" key="3">
    <source>
        <dbReference type="ARBA" id="ARBA00022448"/>
    </source>
</evidence>
<accession>A0A2X4YW63</accession>
<evidence type="ECO:0000256" key="6">
    <source>
        <dbReference type="ARBA" id="ARBA00022989"/>
    </source>
</evidence>
<evidence type="ECO:0000313" key="10">
    <source>
        <dbReference type="EMBL" id="SQI56045.1"/>
    </source>
</evidence>
<keyword evidence="7 8" id="KW-0472">Membrane</keyword>
<comment type="subcellular location">
    <subcellularLocation>
        <location evidence="1 8">Cell membrane</location>
        <topology evidence="1 8">Multi-pass membrane protein</topology>
    </subcellularLocation>
</comment>
<feature type="transmembrane region" description="Helical" evidence="9">
    <location>
        <begin position="6"/>
        <end position="25"/>
    </location>
</feature>
<organism evidence="10 11">
    <name type="scientific">Lederbergia lenta</name>
    <name type="common">Bacillus lentus</name>
    <dbReference type="NCBI Taxonomy" id="1467"/>
    <lineage>
        <taxon>Bacteria</taxon>
        <taxon>Bacillati</taxon>
        <taxon>Bacillota</taxon>
        <taxon>Bacilli</taxon>
        <taxon>Bacillales</taxon>
        <taxon>Bacillaceae</taxon>
        <taxon>Lederbergia</taxon>
    </lineage>
</organism>
<keyword evidence="6 9" id="KW-1133">Transmembrane helix</keyword>
<dbReference type="Pfam" id="PF04066">
    <property type="entry name" value="MrpF_PhaF"/>
    <property type="match status" value="1"/>
</dbReference>
<evidence type="ECO:0000256" key="1">
    <source>
        <dbReference type="ARBA" id="ARBA00004651"/>
    </source>
</evidence>
<dbReference type="Proteomes" id="UP000249134">
    <property type="component" value="Chromosome 1"/>
</dbReference>
<dbReference type="PANTHER" id="PTHR34702:SF1">
    <property type="entry name" value="NA(+)_H(+) ANTIPORTER SUBUNIT F"/>
    <property type="match status" value="1"/>
</dbReference>
<evidence type="ECO:0000256" key="4">
    <source>
        <dbReference type="ARBA" id="ARBA00022475"/>
    </source>
</evidence>
<dbReference type="PANTHER" id="PTHR34702">
    <property type="entry name" value="NA(+)/H(+) ANTIPORTER SUBUNIT F1"/>
    <property type="match status" value="1"/>
</dbReference>
<comment type="similarity">
    <text evidence="2 8">Belongs to the CPA3 antiporters (TC 2.A.63) subunit F family.</text>
</comment>
<keyword evidence="11" id="KW-1185">Reference proteome</keyword>
<dbReference type="AlphaFoldDB" id="A0A2X4YW63"/>
<dbReference type="GO" id="GO:0015385">
    <property type="term" value="F:sodium:proton antiporter activity"/>
    <property type="evidence" value="ECO:0007669"/>
    <property type="project" value="TreeGrafter"/>
</dbReference>
<proteinExistence type="inferred from homology"/>
<dbReference type="EMBL" id="LS483476">
    <property type="protein sequence ID" value="SQI56045.1"/>
    <property type="molecule type" value="Genomic_DNA"/>
</dbReference>
<dbReference type="InterPro" id="IPR007208">
    <property type="entry name" value="MrpF/PhaF-like"/>
</dbReference>
<dbReference type="RefSeq" id="WP_066137435.1">
    <property type="nucleotide sequence ID" value="NZ_CBCSGM010000001.1"/>
</dbReference>
<dbReference type="GO" id="GO:0005886">
    <property type="term" value="C:plasma membrane"/>
    <property type="evidence" value="ECO:0007669"/>
    <property type="project" value="UniProtKB-SubCell"/>
</dbReference>
<dbReference type="NCBIfam" id="NF009248">
    <property type="entry name" value="PRK12600.1"/>
    <property type="match status" value="1"/>
</dbReference>
<reference evidence="10 11" key="1">
    <citation type="submission" date="2018-06" db="EMBL/GenBank/DDBJ databases">
        <authorList>
            <consortium name="Pathogen Informatics"/>
            <person name="Doyle S."/>
        </authorList>
    </citation>
    <scope>NUCLEOTIDE SEQUENCE [LARGE SCALE GENOMIC DNA]</scope>
    <source>
        <strain evidence="10 11">NCTC4824</strain>
    </source>
</reference>
<name>A0A2X4YW63_LEDLE</name>
<dbReference type="KEGG" id="blen:NCTC4824_01699"/>
<keyword evidence="8" id="KW-0050">Antiport</keyword>
<evidence type="ECO:0000256" key="9">
    <source>
        <dbReference type="SAM" id="Phobius"/>
    </source>
</evidence>
<evidence type="ECO:0000256" key="2">
    <source>
        <dbReference type="ARBA" id="ARBA00009212"/>
    </source>
</evidence>
<keyword evidence="4 8" id="KW-1003">Cell membrane</keyword>
<gene>
    <name evidence="10" type="primary">mrpF_1</name>
    <name evidence="10" type="ORF">NCTC4824_01699</name>
</gene>
<evidence type="ECO:0000256" key="5">
    <source>
        <dbReference type="ARBA" id="ARBA00022692"/>
    </source>
</evidence>
<dbReference type="STRING" id="1348624.GCA_001591545_00780"/>
<evidence type="ECO:0000313" key="11">
    <source>
        <dbReference type="Proteomes" id="UP000249134"/>
    </source>
</evidence>
<sequence length="94" mass="10390">MIEFILGISLSLFALSIAIVLYRIIRGPSMPDRVIAMDTIGVNLISGIAVISILLKTRAFLEVILIIGILAFISTIALSKFIERGVIVEYKRDR</sequence>
<keyword evidence="8" id="KW-0406">Ion transport</keyword>